<organism evidence="1 2">
    <name type="scientific">Scytonema hofmannii PCC 7110</name>
    <dbReference type="NCBI Taxonomy" id="128403"/>
    <lineage>
        <taxon>Bacteria</taxon>
        <taxon>Bacillati</taxon>
        <taxon>Cyanobacteriota</taxon>
        <taxon>Cyanophyceae</taxon>
        <taxon>Nostocales</taxon>
        <taxon>Scytonemataceae</taxon>
        <taxon>Scytonema</taxon>
    </lineage>
</organism>
<gene>
    <name evidence="1" type="ORF">WA1_27580</name>
</gene>
<evidence type="ECO:0000313" key="2">
    <source>
        <dbReference type="Proteomes" id="UP000076925"/>
    </source>
</evidence>
<protein>
    <submittedName>
        <fullName evidence="1">Fatty-acid oxidation protein subunit alpha</fullName>
    </submittedName>
</protein>
<dbReference type="AlphaFoldDB" id="A0A139X6I9"/>
<keyword evidence="2" id="KW-1185">Reference proteome</keyword>
<comment type="caution">
    <text evidence="1">The sequence shown here is derived from an EMBL/GenBank/DDBJ whole genome shotgun (WGS) entry which is preliminary data.</text>
</comment>
<dbReference type="Proteomes" id="UP000076925">
    <property type="component" value="Unassembled WGS sequence"/>
</dbReference>
<sequence>MDKIEQYRQIIKQVLIDHNQIKPVYGDIEVHTVFDSEGDHYQVVRSGWNKSRRVYGSLIHIDLKGDKIWIQYDGTEVGVANELVELGVPKEDIVLAYHSPFMRQYNGFAVG</sequence>
<dbReference type="EMBL" id="ANNX02000030">
    <property type="protein sequence ID" value="KYC40294.1"/>
    <property type="molecule type" value="Genomic_DNA"/>
</dbReference>
<reference evidence="1 2" key="1">
    <citation type="journal article" date="2013" name="Genome Biol. Evol.">
        <title>Genomes of Stigonematalean cyanobacteria (subsection V) and the evolution of oxygenic photosynthesis from prokaryotes to plastids.</title>
        <authorList>
            <person name="Dagan T."/>
            <person name="Roettger M."/>
            <person name="Stucken K."/>
            <person name="Landan G."/>
            <person name="Koch R."/>
            <person name="Major P."/>
            <person name="Gould S.B."/>
            <person name="Goremykin V.V."/>
            <person name="Rippka R."/>
            <person name="Tandeau de Marsac N."/>
            <person name="Gugger M."/>
            <person name="Lockhart P.J."/>
            <person name="Allen J.F."/>
            <person name="Brune I."/>
            <person name="Maus I."/>
            <person name="Puhler A."/>
            <person name="Martin W.F."/>
        </authorList>
    </citation>
    <scope>NUCLEOTIDE SEQUENCE [LARGE SCALE GENOMIC DNA]</scope>
    <source>
        <strain evidence="1 2">PCC 7110</strain>
    </source>
</reference>
<dbReference type="CDD" id="cd16382">
    <property type="entry name" value="XisI-like"/>
    <property type="match status" value="1"/>
</dbReference>
<evidence type="ECO:0000313" key="1">
    <source>
        <dbReference type="EMBL" id="KYC40294.1"/>
    </source>
</evidence>
<proteinExistence type="predicted"/>
<dbReference type="SUPFAM" id="SSF143847">
    <property type="entry name" value="XisI-like"/>
    <property type="match status" value="1"/>
</dbReference>
<dbReference type="Pfam" id="PF08869">
    <property type="entry name" value="XisI"/>
    <property type="match status" value="1"/>
</dbReference>
<dbReference type="OrthoDB" id="467081at2"/>
<dbReference type="InterPro" id="IPR014968">
    <property type="entry name" value="XisI"/>
</dbReference>
<dbReference type="InterPro" id="IPR035943">
    <property type="entry name" value="XisI-like_sf"/>
</dbReference>
<accession>A0A139X6I9</accession>
<dbReference type="STRING" id="128403.WA1_27580"/>
<dbReference type="Gene3D" id="3.30.310.110">
    <property type="entry name" value="XisI-like"/>
    <property type="match status" value="1"/>
</dbReference>
<name>A0A139X6I9_9CYAN</name>
<dbReference type="RefSeq" id="WP_017745618.1">
    <property type="nucleotide sequence ID" value="NZ_KQ976354.1"/>
</dbReference>